<dbReference type="Proteomes" id="UP000272778">
    <property type="component" value="Unassembled WGS sequence"/>
</dbReference>
<reference evidence="1 2" key="1">
    <citation type="submission" date="2018-11" db="EMBL/GenBank/DDBJ databases">
        <title>Paraburkholderia sp. DHOA04, isolated from soil.</title>
        <authorList>
            <person name="Gao Z.-H."/>
            <person name="Qiu L.-H."/>
            <person name="Fu J.-C."/>
        </authorList>
    </citation>
    <scope>NUCLEOTIDE SEQUENCE [LARGE SCALE GENOMIC DNA]</scope>
    <source>
        <strain evidence="1 2">DHOA04</strain>
    </source>
</reference>
<accession>A0A3N6NEW8</accession>
<dbReference type="AlphaFoldDB" id="A0A3N6NEW8"/>
<comment type="caution">
    <text evidence="1">The sequence shown here is derived from an EMBL/GenBank/DDBJ whole genome shotgun (WGS) entry which is preliminary data.</text>
</comment>
<name>A0A3N6NEW8_9BURK</name>
<dbReference type="RefSeq" id="WP_124151019.1">
    <property type="nucleotide sequence ID" value="NZ_RQIS01000006.1"/>
</dbReference>
<dbReference type="GO" id="GO:0030151">
    <property type="term" value="F:molybdenum ion binding"/>
    <property type="evidence" value="ECO:0007669"/>
    <property type="project" value="InterPro"/>
</dbReference>
<dbReference type="EMBL" id="RQIS01000006">
    <property type="protein sequence ID" value="RQH07127.1"/>
    <property type="molecule type" value="Genomic_DNA"/>
</dbReference>
<evidence type="ECO:0000313" key="1">
    <source>
        <dbReference type="EMBL" id="RQH07127.1"/>
    </source>
</evidence>
<dbReference type="GO" id="GO:0009399">
    <property type="term" value="P:nitrogen fixation"/>
    <property type="evidence" value="ECO:0007669"/>
    <property type="project" value="InterPro"/>
</dbReference>
<gene>
    <name evidence="1" type="ORF">D1Y85_10755</name>
</gene>
<keyword evidence="2" id="KW-1185">Reference proteome</keyword>
<evidence type="ECO:0000313" key="2">
    <source>
        <dbReference type="Proteomes" id="UP000272778"/>
    </source>
</evidence>
<dbReference type="InterPro" id="IPR006975">
    <property type="entry name" value="NifQ"/>
</dbReference>
<dbReference type="OrthoDB" id="192277at2"/>
<protein>
    <submittedName>
        <fullName evidence="1">Nitrogen fixation protein NifQ</fullName>
    </submittedName>
</protein>
<organism evidence="1 2">
    <name type="scientific">Paraburkholderia dinghuensis</name>
    <dbReference type="NCBI Taxonomy" id="2305225"/>
    <lineage>
        <taxon>Bacteria</taxon>
        <taxon>Pseudomonadati</taxon>
        <taxon>Pseudomonadota</taxon>
        <taxon>Betaproteobacteria</taxon>
        <taxon>Burkholderiales</taxon>
        <taxon>Burkholderiaceae</taxon>
        <taxon>Paraburkholderia</taxon>
    </lineage>
</organism>
<proteinExistence type="predicted"/>
<sequence length="204" mass="22227">MDDPQSIPPPGPIRDGRAGSAMLAHAVDPTAPDTITFARLIGAKAQSNEMLLLGLGRDELSALIARHFPRGLSDTVLPTTMVWSPHRLFVSELCALLLQHDRTAATNPADSRCLATIIATACLRPDHLWRDLGLSGRDDVTNIFERHYPDLIERNVNGLRWKKFLPQEVALANGRAITFAPGCPGCEDFQHCYPQDAIGPCATA</sequence>
<dbReference type="Pfam" id="PF04891">
    <property type="entry name" value="NifQ"/>
    <property type="match status" value="1"/>
</dbReference>